<evidence type="ECO:0000256" key="1">
    <source>
        <dbReference type="SAM" id="MobiDB-lite"/>
    </source>
</evidence>
<evidence type="ECO:0008006" key="3">
    <source>
        <dbReference type="Google" id="ProtNLM"/>
    </source>
</evidence>
<accession>A0A1I8E9U6</accession>
<feature type="compositionally biased region" description="Acidic residues" evidence="1">
    <location>
        <begin position="368"/>
        <end position="382"/>
    </location>
</feature>
<dbReference type="STRING" id="6293.A0A1I8E9U6"/>
<dbReference type="WBParaSite" id="maker-PairedContig_104-snap-gene-1.18-mRNA-1">
    <property type="protein sequence ID" value="maker-PairedContig_104-snap-gene-1.18-mRNA-1"/>
    <property type="gene ID" value="maker-PairedContig_104-snap-gene-1.18"/>
</dbReference>
<organism evidence="2">
    <name type="scientific">Wuchereria bancrofti</name>
    <dbReference type="NCBI Taxonomy" id="6293"/>
    <lineage>
        <taxon>Eukaryota</taxon>
        <taxon>Metazoa</taxon>
        <taxon>Ecdysozoa</taxon>
        <taxon>Nematoda</taxon>
        <taxon>Chromadorea</taxon>
        <taxon>Rhabditida</taxon>
        <taxon>Spirurina</taxon>
        <taxon>Spiruromorpha</taxon>
        <taxon>Filarioidea</taxon>
        <taxon>Onchocercidae</taxon>
        <taxon>Wuchereria</taxon>
    </lineage>
</organism>
<feature type="region of interest" description="Disordered" evidence="1">
    <location>
        <begin position="350"/>
        <end position="433"/>
    </location>
</feature>
<reference evidence="2" key="1">
    <citation type="submission" date="2016-11" db="UniProtKB">
        <authorList>
            <consortium name="WormBaseParasite"/>
        </authorList>
    </citation>
    <scope>IDENTIFICATION</scope>
    <source>
        <strain evidence="2">pt0022</strain>
    </source>
</reference>
<evidence type="ECO:0000313" key="2">
    <source>
        <dbReference type="WBParaSite" id="maker-PairedContig_104-snap-gene-1.18-mRNA-1"/>
    </source>
</evidence>
<proteinExistence type="predicted"/>
<feature type="compositionally biased region" description="Polar residues" evidence="1">
    <location>
        <begin position="350"/>
        <end position="363"/>
    </location>
</feature>
<dbReference type="AlphaFoldDB" id="A0A1I8E9U6"/>
<dbReference type="PANTHER" id="PTHR37442">
    <property type="entry name" value="F18A1.7 PROTEIN-RELATED"/>
    <property type="match status" value="1"/>
</dbReference>
<sequence length="499" mass="56548">MTIVVLKDIGRRNERINESTTNSTIPLSAQIPLQPIATTNSECLNDCLKQGSLIFAADNLRNFRKIVLHIEEFCNTRDKLLKCIQSCTNDEQEGLRKNTSLSGYMCEDKLEEFRLVKECMGNQGDIDSVNKCSNECGHPSDATIQLDSSSFAPVNPFAFTDGITQICRTIECTIKCSIMESNKICAGSGYLFRDIGFKQVLEASEQLQNDVLNSSSSTQQLTKTYLESLPQQCTYIINPTNYNMTFEENETNDEFKTLISETMENEKNTDEERMKDITPEMLNTNNDAIITRIIDEQFTTKTTEVSNDDGTTKEKMEKEETMIAGTENEFDNVMESTTLDNVAFTTENVDNTSLKSETASVQSHEIMEQEEEDDDHDDDDDDKLSVKTISIDEQSRNMEEDETTVANHEEENKSVKWSSAMDESDERESNNLQHQSISTIAQEITERTIVVVNDDDNEIHTNIILQAEQKEPTKHGVRERITLSLLLILPSMSLYLFSQ</sequence>
<dbReference type="PANTHER" id="PTHR37442:SF1">
    <property type="entry name" value="CHONDROITIN PROTEOGLYCAN 4 DOMAIN-CONTAINING PROTEIN"/>
    <property type="match status" value="1"/>
</dbReference>
<protein>
    <recommendedName>
        <fullName evidence="3">Chondroitin proteoglycan 4 domain-containing protein</fullName>
    </recommendedName>
</protein>
<name>A0A1I8E9U6_WUCBA</name>
<dbReference type="InterPro" id="IPR053123">
    <property type="entry name" value="CPG4-like"/>
</dbReference>